<gene>
    <name evidence="2" type="ORF">JKF63_05237</name>
</gene>
<evidence type="ECO:0008006" key="4">
    <source>
        <dbReference type="Google" id="ProtNLM"/>
    </source>
</evidence>
<dbReference type="SUPFAM" id="SSF51126">
    <property type="entry name" value="Pectin lyase-like"/>
    <property type="match status" value="1"/>
</dbReference>
<evidence type="ECO:0000256" key="1">
    <source>
        <dbReference type="SAM" id="MobiDB-lite"/>
    </source>
</evidence>
<accession>A0A836IB18</accession>
<feature type="region of interest" description="Disordered" evidence="1">
    <location>
        <begin position="93"/>
        <end position="114"/>
    </location>
</feature>
<dbReference type="GeneID" id="94291282"/>
<dbReference type="AlphaFoldDB" id="A0A836IB18"/>
<dbReference type="EMBL" id="JAFJZO010000016">
    <property type="protein sequence ID" value="KAG5508739.1"/>
    <property type="molecule type" value="Genomic_DNA"/>
</dbReference>
<evidence type="ECO:0000313" key="2">
    <source>
        <dbReference type="EMBL" id="KAG5508739.1"/>
    </source>
</evidence>
<reference evidence="2 3" key="1">
    <citation type="submission" date="2021-02" db="EMBL/GenBank/DDBJ databases">
        <title>Porcisia hertigi Genome sequencing and assembly.</title>
        <authorList>
            <person name="Almutairi H."/>
            <person name="Gatherer D."/>
        </authorList>
    </citation>
    <scope>NUCLEOTIDE SEQUENCE [LARGE SCALE GENOMIC DNA]</scope>
    <source>
        <strain evidence="2 3">C119</strain>
    </source>
</reference>
<dbReference type="OrthoDB" id="265202at2759"/>
<proteinExistence type="predicted"/>
<dbReference type="RefSeq" id="XP_067758207.1">
    <property type="nucleotide sequence ID" value="XM_067901205.1"/>
</dbReference>
<dbReference type="InterPro" id="IPR011050">
    <property type="entry name" value="Pectin_lyase_fold/virulence"/>
</dbReference>
<sequence length="490" mass="51779">MRPTCASFMPSQLPWLCRTASALVLPGVGVIPTRVFFNDGAGVRRSRAHHLGVSLCSSVSCHRTPARTLFGSWGRVSKTSATSADSQYSAAAEADALPTVTERDTTPGAPQTSALMNEVQRLRQQVSDLKEALEANREIVKQLWILSAADTQQFPCGAAAAEAQVSARAFTAASVPAKSLDSLEHRQGACYVVRTSEELTDALCGHGSEHAWRTVVLDGKLFILNPCAPVVVDRARVFMVGNNATIIGQIAVRGRGAVLSASDIFFLHSADMGLRSAACGGGESSFSTVAPPLLISPRGCNDKSVPVALMPVISATVGASVHLSHCTLSSGRDGVYLGMGSRSTLNHVRIVNCIRGLYEGVGCRASMISACVFQSNRYHMVLLGPNNSDRAAQVFHRASSAGETAATSPNTEKAQMQATYSAVFTTAASAADVLPPGFTSDAAIATRENKAHVVLQHNPITDIYEDCWCAGARVDLFDQDATAGLNDPLF</sequence>
<dbReference type="Proteomes" id="UP000674318">
    <property type="component" value="Unassembled WGS sequence"/>
</dbReference>
<dbReference type="KEGG" id="phet:94291282"/>
<keyword evidence="3" id="KW-1185">Reference proteome</keyword>
<name>A0A836IB18_9TRYP</name>
<evidence type="ECO:0000313" key="3">
    <source>
        <dbReference type="Proteomes" id="UP000674318"/>
    </source>
</evidence>
<comment type="caution">
    <text evidence="2">The sequence shown here is derived from an EMBL/GenBank/DDBJ whole genome shotgun (WGS) entry which is preliminary data.</text>
</comment>
<organism evidence="2 3">
    <name type="scientific">Porcisia hertigi</name>
    <dbReference type="NCBI Taxonomy" id="2761500"/>
    <lineage>
        <taxon>Eukaryota</taxon>
        <taxon>Discoba</taxon>
        <taxon>Euglenozoa</taxon>
        <taxon>Kinetoplastea</taxon>
        <taxon>Metakinetoplastina</taxon>
        <taxon>Trypanosomatida</taxon>
        <taxon>Trypanosomatidae</taxon>
        <taxon>Leishmaniinae</taxon>
        <taxon>Porcisia</taxon>
    </lineage>
</organism>
<protein>
    <recommendedName>
        <fullName evidence="4">Right handed beta helix domain-containing protein</fullName>
    </recommendedName>
</protein>